<dbReference type="Pfam" id="PF14222">
    <property type="entry name" value="MOR2-PAG1_N"/>
    <property type="match status" value="1"/>
</dbReference>
<feature type="domain" description="Cell morphogenesis protein C-terminal" evidence="3">
    <location>
        <begin position="1978"/>
        <end position="2225"/>
    </location>
</feature>
<reference evidence="5 6" key="1">
    <citation type="journal article" date="2008" name="Nature">
        <title>The genome of Laccaria bicolor provides insights into mycorrhizal symbiosis.</title>
        <authorList>
            <person name="Martin F."/>
            <person name="Aerts A."/>
            <person name="Ahren D."/>
            <person name="Brun A."/>
            <person name="Danchin E.G.J."/>
            <person name="Duchaussoy F."/>
            <person name="Gibon J."/>
            <person name="Kohler A."/>
            <person name="Lindquist E."/>
            <person name="Pereda V."/>
            <person name="Salamov A."/>
            <person name="Shapiro H.J."/>
            <person name="Wuyts J."/>
            <person name="Blaudez D."/>
            <person name="Buee M."/>
            <person name="Brokstein P."/>
            <person name="Canbaeck B."/>
            <person name="Cohen D."/>
            <person name="Courty P.E."/>
            <person name="Coutinho P.M."/>
            <person name="Delaruelle C."/>
            <person name="Detter J.C."/>
            <person name="Deveau A."/>
            <person name="DiFazio S."/>
            <person name="Duplessis S."/>
            <person name="Fraissinet-Tachet L."/>
            <person name="Lucic E."/>
            <person name="Frey-Klett P."/>
            <person name="Fourrey C."/>
            <person name="Feussner I."/>
            <person name="Gay G."/>
            <person name="Grimwood J."/>
            <person name="Hoegger P.J."/>
            <person name="Jain P."/>
            <person name="Kilaru S."/>
            <person name="Labbe J."/>
            <person name="Lin Y.C."/>
            <person name="Legue V."/>
            <person name="Le Tacon F."/>
            <person name="Marmeisse R."/>
            <person name="Melayah D."/>
            <person name="Montanini B."/>
            <person name="Muratet M."/>
            <person name="Nehls U."/>
            <person name="Niculita-Hirzel H."/>
            <person name="Oudot-Le Secq M.P."/>
            <person name="Peter M."/>
            <person name="Quesneville H."/>
            <person name="Rajashekar B."/>
            <person name="Reich M."/>
            <person name="Rouhier N."/>
            <person name="Schmutz J."/>
            <person name="Yin T."/>
            <person name="Chalot M."/>
            <person name="Henrissat B."/>
            <person name="Kuees U."/>
            <person name="Lucas S."/>
            <person name="Van de Peer Y."/>
            <person name="Podila G.K."/>
            <person name="Polle A."/>
            <person name="Pukkila P.J."/>
            <person name="Richardson P.M."/>
            <person name="Rouze P."/>
            <person name="Sanders I.R."/>
            <person name="Stajich J.E."/>
            <person name="Tunlid A."/>
            <person name="Tuskan G."/>
            <person name="Grigoriev I.V."/>
        </authorList>
    </citation>
    <scope>NUCLEOTIDE SEQUENCE [LARGE SCALE GENOMIC DNA]</scope>
    <source>
        <strain evidence="6">S238N-H82 / ATCC MYA-4686</strain>
    </source>
</reference>
<dbReference type="STRING" id="486041.B0D811"/>
<feature type="region of interest" description="Disordered" evidence="1">
    <location>
        <begin position="122"/>
        <end position="243"/>
    </location>
</feature>
<feature type="region of interest" description="Disordered" evidence="1">
    <location>
        <begin position="1219"/>
        <end position="1252"/>
    </location>
</feature>
<evidence type="ECO:0000259" key="2">
    <source>
        <dbReference type="Pfam" id="PF14222"/>
    </source>
</evidence>
<dbReference type="GeneID" id="6075259"/>
<evidence type="ECO:0000259" key="4">
    <source>
        <dbReference type="Pfam" id="PF14228"/>
    </source>
</evidence>
<evidence type="ECO:0000259" key="3">
    <source>
        <dbReference type="Pfam" id="PF14225"/>
    </source>
</evidence>
<feature type="domain" description="Cell morphogenesis central region" evidence="4">
    <location>
        <begin position="1769"/>
        <end position="1937"/>
    </location>
</feature>
<dbReference type="EMBL" id="DS547099">
    <property type="protein sequence ID" value="EDR09739.1"/>
    <property type="molecule type" value="Genomic_DNA"/>
</dbReference>
<feature type="compositionally biased region" description="Polar residues" evidence="1">
    <location>
        <begin position="147"/>
        <end position="165"/>
    </location>
</feature>
<dbReference type="FunCoup" id="B0D811">
    <property type="interactions" value="208"/>
</dbReference>
<dbReference type="SUPFAM" id="SSF48371">
    <property type="entry name" value="ARM repeat"/>
    <property type="match status" value="1"/>
</dbReference>
<feature type="compositionally biased region" description="Low complexity" evidence="1">
    <location>
        <begin position="93"/>
        <end position="108"/>
    </location>
</feature>
<accession>B0D811</accession>
<name>B0D811_LACBS</name>
<dbReference type="InterPro" id="IPR029473">
    <property type="entry name" value="MOR2-PAG1_mid"/>
</dbReference>
<feature type="region of interest" description="Disordered" evidence="1">
    <location>
        <begin position="65"/>
        <end position="108"/>
    </location>
</feature>
<dbReference type="PANTHER" id="PTHR12295">
    <property type="entry name" value="FURRY-RELATED"/>
    <property type="match status" value="1"/>
</dbReference>
<feature type="domain" description="Cell morphogenesis central region" evidence="4">
    <location>
        <begin position="1515"/>
        <end position="1679"/>
    </location>
</feature>
<dbReference type="PANTHER" id="PTHR12295:SF30">
    <property type="entry name" value="PROTEIN FURRY"/>
    <property type="match status" value="1"/>
</dbReference>
<dbReference type="InterPro" id="IPR039867">
    <property type="entry name" value="Furry/Tao3/Mor2"/>
</dbReference>
<dbReference type="RefSeq" id="XP_001880088.1">
    <property type="nucleotide sequence ID" value="XM_001880053.1"/>
</dbReference>
<gene>
    <name evidence="5" type="ORF">LACBIDRAFT_319169</name>
</gene>
<dbReference type="OrthoDB" id="6287725at2759"/>
<dbReference type="InParanoid" id="B0D811"/>
<feature type="compositionally biased region" description="Basic residues" evidence="1">
    <location>
        <begin position="181"/>
        <end position="195"/>
    </location>
</feature>
<proteinExistence type="predicted"/>
<dbReference type="Pfam" id="PF14228">
    <property type="entry name" value="MOR2-PAG1_mid"/>
    <property type="match status" value="2"/>
</dbReference>
<dbReference type="GO" id="GO:0030427">
    <property type="term" value="C:site of polarized growth"/>
    <property type="evidence" value="ECO:0007669"/>
    <property type="project" value="TreeGrafter"/>
</dbReference>
<sequence length="2419" mass="268898">MTEGIQITIPDFDDDNLNAGPTPFGRSGFGFGGGYSVPNSALDSPGAGGSATPLGGFGERSFFSHTRGDSSASIESTGSATTRYTTRPNTPFAHSSQSSIATTSTAFSKKPSFASIRNAFKSGIKSSEPPPVPQLDHTPYPVLKNPFNRSTSSLNQPTNRSTISPFGQRPPTPGAAESKGGRSRPKGHAHAKSQHSHTGSIFNASEGGSDLGHGFPSTPPPVPRVPHAFGNLHRSDTPPTSDFEEDKVVMDPKTPSDYALHATFLRFATSAEGKIDSFLRHPLDQDPLLEVFMAPGVDVKFDETLNSLGIIAQKNAKPVLDSIMRWRRTQNDNVGSDIIRPHLAQSTGPNRAFRAQDVPGLLNERKSLASIYIMCRALVAVLQSLSKDALGDAMGHSLEDTTFEQFRQPNLKLLTTSANHRTNAELYATLLGHLANIRFVTVTDRFLAELGPVASGQVSKDLDMKYEHLVQGLKHIKIKVWPPEAFEEGAEFMESLSKSYVNAHGLRLKIAFAETLILLLHPIGKTAQAETNNPQWAKAIEIIFPKAKEMMSKPRYWHVAFPLAITSLCMAPQQHFLKHWPSCFESSMSKLKDRPYRAIVMNGILRLIWTYLYRCQESPSTTLTKLENVLKQFFPPNRLTIYPPDEHLAPLVYIIHFVLSRHFEFGRDFCLELMQEPTISSLQKSGNIGSALAPERTSIAVRAILLSLHVLESEATSPSWPSISDFSVPPTKEDYPSSSAYLPASLQSKAVIKDFLDRVGTTLASIATFCGNAVGHMCIFDDQWSYSRLNVSYEETHNFVVRRQVDGVTTAYPTHSSPHVSLLQTCFQSWPRCLHPSIALEDAIDMLLRGVIHVEPTLAQVAGAALKRFMEDRGHAMTVVERFSAFLFNPNRIAHEAAGIKLFVESSQLLAVWVAIVEDWVRNIVLPSSGLLAEEKQTILTRCDDIETAALFLLSHESATIHESGVKVARLLGLILPHRSTLLSSDDSHFYFIGRLHEKGENSSFLFGFDELLNKAQLVRLEQWRELKRESLLLRIAEGKNERDPFLWRYIFPAFLQTCMNNPGFTLGLLRNIVVSAASRYHPTISHLAGLSSRVPAGLTRSTSNMERDGVKLVKDNKHLVDQWHLWVKILCSTAALPDASRPAFTPLHSRGASDANFERERLSSTRGLFRYLTPFLDSEYTPFRDAAVVCISSFPSNTYPQLLEDLSLLAGRQFYDDPRSKPGSGSSADHGPGGMAGRQLHEGSKLGGGPLQVERNRRQERLQSAVARIYCLTAHCLQQQRSAGRQAALANVLKFVRNTQAFLSTAEMRQNHTLQRLRRYFCGTVERLFDGLATLKDSDRFIPPHMHLSLYRLCEEWCQVGYQSDAVKRRFNLMQRAVSESAESQDEAAELQERFRHEAVLLSHAAIGALASLCHKAFFPPDTASTSPTDREPSEFTKPLTPLGLLDRLSAILASPHQPSQVRGRKALKSILAQSGADSEFLQEALGRASIVTEKLDTSNERVFEVICDVVCDEAHDLSFCQVVCLGLTNLRHPTVQIRMQSFNILEAIHQQSSGLLTMSNFEATVGSLAAGTYIHAHRLISDFLAGEHPEQATIMLAQLGNWLPHLPGEAYDTNAVLLLLQSLEFWISNINLMTDDKSRLSQSGLTSLYHLMSLSLRYGTTHSEQILALWTRLVEPPNQSNGHASVRFLLEQCHKVGSTIFIRCAANIVACLSQTPIGPQVFGELCSVIEPARMLPIFDHKLIFPEADDLELWEELDVLFAEQPRLTLGSAQFAWLFLTDVALQRYWEMKPELPTLLHVLLTHLDHRIPFLRDRARGMLFQLLRCWTPGYDELPERSATRSRSAVKAALAKLEKDATSHYWKEEDSSAEAEPKMRWICRQVIGFLEPLAPNLVGQWGSLALIWGTSCSIRAIAFRSLQTFRALMPRVKKADLALLLGRLSNTVAASDKNIQSFTSEIFLTLSAIANTDDLDKSLLPQLFWCAAACLSTTVEREFTQTLSLLDILLRKVDLHDEGVVDFLLSQRPSDWKGSPYLQPALLKGLRSSTTSAMTMNILRTLAKVHDDRLVDPSEGRVRDLYTAALPWCLYAMDQQDTSLGDFAEDIGILSAKEGKQSIQKIMNSFAKGHFRTRDDFLRQSVSSLREYYGLHNWTEIVTLLLGLVLNKESWLRIQAMQILKVFFQQRGTRNPMGLLDSELLMPLLRLLETDLAPQALDVLEEPMAMSGGPAARHVLRMSMHVGNLPLKLDADSVTTVFGVPEESGWSIAQADVLQGNCRDNMLAVFDTCSMPSRPSRIEFEPEVSALASVETRVTEDLGGLVKNLHDLNNYFQAGDSTQDGNPLPLPTRRLEARIAAILAKSTASDTVNDTPQTPFLDVFRIGGSEYFVDSDEDSDSDSDVDAFIFDSPYTQKSTPNGVRHH</sequence>
<evidence type="ECO:0000313" key="6">
    <source>
        <dbReference type="Proteomes" id="UP000001194"/>
    </source>
</evidence>
<feature type="domain" description="Cell morphogenesis protein N-terminal" evidence="2">
    <location>
        <begin position="364"/>
        <end position="921"/>
    </location>
</feature>
<dbReference type="InterPro" id="IPR025614">
    <property type="entry name" value="Cell_morpho_N"/>
</dbReference>
<dbReference type="HOGENOM" id="CLU_000325_1_1_1"/>
<dbReference type="Pfam" id="PF14225">
    <property type="entry name" value="MOR2-PAG1_C"/>
    <property type="match status" value="1"/>
</dbReference>
<evidence type="ECO:0000256" key="1">
    <source>
        <dbReference type="SAM" id="MobiDB-lite"/>
    </source>
</evidence>
<organism evidence="6">
    <name type="scientific">Laccaria bicolor (strain S238N-H82 / ATCC MYA-4686)</name>
    <name type="common">Bicoloured deceiver</name>
    <name type="synonym">Laccaria laccata var. bicolor</name>
    <dbReference type="NCBI Taxonomy" id="486041"/>
    <lineage>
        <taxon>Eukaryota</taxon>
        <taxon>Fungi</taxon>
        <taxon>Dikarya</taxon>
        <taxon>Basidiomycota</taxon>
        <taxon>Agaricomycotina</taxon>
        <taxon>Agaricomycetes</taxon>
        <taxon>Agaricomycetidae</taxon>
        <taxon>Agaricales</taxon>
        <taxon>Agaricineae</taxon>
        <taxon>Hydnangiaceae</taxon>
        <taxon>Laccaria</taxon>
    </lineage>
</organism>
<protein>
    <submittedName>
        <fullName evidence="5">Predicted protein</fullName>
    </submittedName>
</protein>
<dbReference type="GO" id="GO:0005938">
    <property type="term" value="C:cell cortex"/>
    <property type="evidence" value="ECO:0007669"/>
    <property type="project" value="TreeGrafter"/>
</dbReference>
<dbReference type="InterPro" id="IPR016024">
    <property type="entry name" value="ARM-type_fold"/>
</dbReference>
<dbReference type="InterPro" id="IPR025481">
    <property type="entry name" value="Cell_Morphogen_C"/>
</dbReference>
<dbReference type="GO" id="GO:0000902">
    <property type="term" value="P:cell morphogenesis"/>
    <property type="evidence" value="ECO:0007669"/>
    <property type="project" value="InterPro"/>
</dbReference>
<feature type="compositionally biased region" description="Polar residues" evidence="1">
    <location>
        <begin position="69"/>
        <end position="89"/>
    </location>
</feature>
<dbReference type="KEGG" id="lbc:LACBIDRAFT_319169"/>
<keyword evidence="6" id="KW-1185">Reference proteome</keyword>
<evidence type="ECO:0000313" key="5">
    <source>
        <dbReference type="EMBL" id="EDR09739.1"/>
    </source>
</evidence>
<dbReference type="Proteomes" id="UP000001194">
    <property type="component" value="Unassembled WGS sequence"/>
</dbReference>